<dbReference type="eggNOG" id="ENOG5031MEZ">
    <property type="taxonomic scope" value="Bacteria"/>
</dbReference>
<organism evidence="2 3">
    <name type="scientific">Bordetella trematum</name>
    <dbReference type="NCBI Taxonomy" id="123899"/>
    <lineage>
        <taxon>Bacteria</taxon>
        <taxon>Pseudomonadati</taxon>
        <taxon>Pseudomonadota</taxon>
        <taxon>Betaproteobacteria</taxon>
        <taxon>Burkholderiales</taxon>
        <taxon>Alcaligenaceae</taxon>
        <taxon>Bordetella</taxon>
    </lineage>
</organism>
<dbReference type="EMBL" id="LT546645">
    <property type="protein sequence ID" value="SAI74070.1"/>
    <property type="molecule type" value="Genomic_DNA"/>
</dbReference>
<accession>A0A157LPR8</accession>
<dbReference type="PROSITE" id="PS51257">
    <property type="entry name" value="PROKAR_LIPOPROTEIN"/>
    <property type="match status" value="1"/>
</dbReference>
<dbReference type="STRING" id="123899.SAMEA3906487_03998"/>
<protein>
    <submittedName>
        <fullName evidence="2">Lipoprotein</fullName>
    </submittedName>
</protein>
<name>A0A157LPR8_9BORD</name>
<evidence type="ECO:0000313" key="3">
    <source>
        <dbReference type="Proteomes" id="UP000076825"/>
    </source>
</evidence>
<evidence type="ECO:0000256" key="1">
    <source>
        <dbReference type="SAM" id="SignalP"/>
    </source>
</evidence>
<dbReference type="OrthoDB" id="8635383at2"/>
<dbReference type="KEGG" id="btrm:SAMEA390648703998"/>
<dbReference type="Proteomes" id="UP000076825">
    <property type="component" value="Chromosome 1"/>
</dbReference>
<gene>
    <name evidence="2" type="ORF">SAMEA3906487_03998</name>
</gene>
<dbReference type="AlphaFoldDB" id="A0A157LPR8"/>
<keyword evidence="2" id="KW-0449">Lipoprotein</keyword>
<dbReference type="GeneID" id="56588784"/>
<feature type="signal peptide" evidence="1">
    <location>
        <begin position="1"/>
        <end position="18"/>
    </location>
</feature>
<dbReference type="RefSeq" id="WP_063492472.1">
    <property type="nucleotide sequence ID" value="NZ_CP016340.1"/>
</dbReference>
<keyword evidence="1" id="KW-0732">Signal</keyword>
<sequence>MRLYMGLAAMAIALAGCAGKGLLEPDAQGTSEAFVVNADPMAALRRASEYVRICHEERVYPYGASYEAKRQLGERGLPHQVMLSKTKEPAKILEQIQVQEGERANQAQVKIIVLGEGIWDAAEIAAARESIETSTPVCRKLEN</sequence>
<proteinExistence type="predicted"/>
<dbReference type="PATRIC" id="fig|123899.6.peg.3995"/>
<feature type="chain" id="PRO_5009816489" evidence="1">
    <location>
        <begin position="19"/>
        <end position="143"/>
    </location>
</feature>
<keyword evidence="3" id="KW-1185">Reference proteome</keyword>
<reference evidence="2 3" key="1">
    <citation type="submission" date="2016-04" db="EMBL/GenBank/DDBJ databases">
        <authorList>
            <consortium name="Pathogen Informatics"/>
        </authorList>
    </citation>
    <scope>NUCLEOTIDE SEQUENCE [LARGE SCALE GENOMIC DNA]</scope>
    <source>
        <strain evidence="2 3">H044680328</strain>
    </source>
</reference>
<evidence type="ECO:0000313" key="2">
    <source>
        <dbReference type="EMBL" id="SAI74070.1"/>
    </source>
</evidence>
<dbReference type="NCBIfam" id="NF046053">
    <property type="entry name" value="lipo_BPTD_2524"/>
    <property type="match status" value="1"/>
</dbReference>